<reference evidence="2 3" key="1">
    <citation type="journal article" date="2012" name="Genome Biol.">
        <title>Genome and low-iron response of an oceanic diatom adapted to chronic iron limitation.</title>
        <authorList>
            <person name="Lommer M."/>
            <person name="Specht M."/>
            <person name="Roy A.S."/>
            <person name="Kraemer L."/>
            <person name="Andreson R."/>
            <person name="Gutowska M.A."/>
            <person name="Wolf J."/>
            <person name="Bergner S.V."/>
            <person name="Schilhabel M.B."/>
            <person name="Klostermeier U.C."/>
            <person name="Beiko R.G."/>
            <person name="Rosenstiel P."/>
            <person name="Hippler M."/>
            <person name="Laroche J."/>
        </authorList>
    </citation>
    <scope>NUCLEOTIDE SEQUENCE [LARGE SCALE GENOMIC DNA]</scope>
    <source>
        <strain evidence="2 3">CCMP1005</strain>
    </source>
</reference>
<organism evidence="2 3">
    <name type="scientific">Thalassiosira oceanica</name>
    <name type="common">Marine diatom</name>
    <dbReference type="NCBI Taxonomy" id="159749"/>
    <lineage>
        <taxon>Eukaryota</taxon>
        <taxon>Sar</taxon>
        <taxon>Stramenopiles</taxon>
        <taxon>Ochrophyta</taxon>
        <taxon>Bacillariophyta</taxon>
        <taxon>Coscinodiscophyceae</taxon>
        <taxon>Thalassiosirophycidae</taxon>
        <taxon>Thalassiosirales</taxon>
        <taxon>Thalassiosiraceae</taxon>
        <taxon>Thalassiosira</taxon>
    </lineage>
</organism>
<dbReference type="EMBL" id="AGNL01044621">
    <property type="protein sequence ID" value="EJK49600.1"/>
    <property type="molecule type" value="Genomic_DNA"/>
</dbReference>
<sequence>MSVGQQLIKYSIVTPYDPAKIGSGGLGMNGLLSVDMRNTYESGFQRHLEANNIAQVGDKHECCSSGSYGLSLFLLRLIQNIIQRLVDDLVEDGFYRHEDVERLLIWLGWKPGRLDSMPEKFQEMKKLVAQAIGGQNYGNAFGDDCPMERPKSYKDCHACKKYTKRQRRGAVANTEQNVIIPTERNGDTVRVLDACEEGFKVDRKASMEKLRELGVELDEEFGVDEEGKMPSMLLYLLARDTSESFGLPANSPHAPRWRVYRRGSRSYNYWRDLGFIAMHLACPDKKLRLLLFVVPWCRMGFHKPGLIMGFKQMERGLRSSCSSTATGTLLDVLCSPRTAVDRSLDRPVGEIPVVLFGAYILHLSQFSHITPRYINPFVKSFLSGDNHLGREFQHMMKKGYFHLISSTSRKNALLLDRECEDLGDEEGDGEGDGDDDSSVGSVHSDEGWDDEAAEPDAKKPPREEVEKKEKRKKKVERRFLRNLFCRLTRSNPGDKKSFTEVALPSALHYLMHNRNGERMSPDAIYQRLKLVKASLSNWCLLLTSHHSSLPSSSLTKGRQLSTGTGC</sequence>
<accession>K0R947</accession>
<feature type="compositionally biased region" description="Acidic residues" evidence="1">
    <location>
        <begin position="422"/>
        <end position="437"/>
    </location>
</feature>
<protein>
    <submittedName>
        <fullName evidence="2">Uncharacterized protein</fullName>
    </submittedName>
</protein>
<feature type="compositionally biased region" description="Basic and acidic residues" evidence="1">
    <location>
        <begin position="455"/>
        <end position="468"/>
    </location>
</feature>
<evidence type="ECO:0000313" key="2">
    <source>
        <dbReference type="EMBL" id="EJK49600.1"/>
    </source>
</evidence>
<feature type="compositionally biased region" description="Polar residues" evidence="1">
    <location>
        <begin position="556"/>
        <end position="566"/>
    </location>
</feature>
<gene>
    <name evidence="2" type="ORF">THAOC_31508</name>
</gene>
<feature type="region of interest" description="Disordered" evidence="1">
    <location>
        <begin position="422"/>
        <end position="472"/>
    </location>
</feature>
<comment type="caution">
    <text evidence="2">The sequence shown here is derived from an EMBL/GenBank/DDBJ whole genome shotgun (WGS) entry which is preliminary data.</text>
</comment>
<evidence type="ECO:0000313" key="3">
    <source>
        <dbReference type="Proteomes" id="UP000266841"/>
    </source>
</evidence>
<proteinExistence type="predicted"/>
<name>K0R947_THAOC</name>
<dbReference type="AlphaFoldDB" id="K0R947"/>
<dbReference type="Proteomes" id="UP000266841">
    <property type="component" value="Unassembled WGS sequence"/>
</dbReference>
<evidence type="ECO:0000256" key="1">
    <source>
        <dbReference type="SAM" id="MobiDB-lite"/>
    </source>
</evidence>
<keyword evidence="3" id="KW-1185">Reference proteome</keyword>
<feature type="region of interest" description="Disordered" evidence="1">
    <location>
        <begin position="547"/>
        <end position="566"/>
    </location>
</feature>